<dbReference type="InterPro" id="IPR014710">
    <property type="entry name" value="RmlC-like_jellyroll"/>
</dbReference>
<dbReference type="PANTHER" id="PTHR42742:SF3">
    <property type="entry name" value="FRUCTOKINASE"/>
    <property type="match status" value="1"/>
</dbReference>
<evidence type="ECO:0000313" key="6">
    <source>
        <dbReference type="Proteomes" id="UP000182763"/>
    </source>
</evidence>
<evidence type="ECO:0000313" key="5">
    <source>
        <dbReference type="EMBL" id="PJB56414.1"/>
    </source>
</evidence>
<dbReference type="GO" id="GO:0046872">
    <property type="term" value="F:metal ion binding"/>
    <property type="evidence" value="ECO:0007669"/>
    <property type="project" value="UniProtKB-KW"/>
</dbReference>
<comment type="caution">
    <text evidence="3">The sequence shown here is derived from an EMBL/GenBank/DDBJ whole genome shotgun (WGS) entry which is preliminary data.</text>
</comment>
<evidence type="ECO:0000256" key="1">
    <source>
        <dbReference type="ARBA" id="ARBA00022723"/>
    </source>
</evidence>
<protein>
    <recommendedName>
        <fullName evidence="9">Mannose-6-phosphate isomerase</fullName>
    </recommendedName>
</protein>
<reference evidence="7 8" key="3">
    <citation type="submission" date="2017-09" db="EMBL/GenBank/DDBJ databases">
        <title>Depth-based differentiation of microbial function through sediment-hosted aquifers and enrichment of novel symbionts in the deep terrestrial subsurface.</title>
        <authorList>
            <person name="Probst A.J."/>
            <person name="Ladd B."/>
            <person name="Jarett J.K."/>
            <person name="Geller-Mcgrath D.E."/>
            <person name="Sieber C.M."/>
            <person name="Emerson J.B."/>
            <person name="Anantharaman K."/>
            <person name="Thomas B.C."/>
            <person name="Malmstrom R."/>
            <person name="Stieglmeier M."/>
            <person name="Klingl A."/>
            <person name="Woyke T."/>
            <person name="Ryan C.M."/>
            <person name="Banfield J.F."/>
        </authorList>
    </citation>
    <scope>NUCLEOTIDE SEQUENCE [LARGE SCALE GENOMIC DNA]</scope>
    <source>
        <strain evidence="5">CG_4_9_14_3_um_filter_33_16</strain>
    </source>
</reference>
<accession>A0A1J5G499</accession>
<dbReference type="CDD" id="cd07010">
    <property type="entry name" value="cupin_PMI_type_I_N_bac"/>
    <property type="match status" value="1"/>
</dbReference>
<dbReference type="SUPFAM" id="SSF51182">
    <property type="entry name" value="RmlC-like cupins"/>
    <property type="match status" value="1"/>
</dbReference>
<evidence type="ECO:0000256" key="2">
    <source>
        <dbReference type="ARBA" id="ARBA00022833"/>
    </source>
</evidence>
<name>A0A1J5G499_9BACT</name>
<evidence type="ECO:0000313" key="3">
    <source>
        <dbReference type="EMBL" id="OIP67164.1"/>
    </source>
</evidence>
<reference evidence="3 6" key="1">
    <citation type="journal article" date="2016" name="Environ. Microbiol.">
        <title>Genomic resolution of a cold subsurface aquifer community provides metabolic insights for novel microbes adapted to high CO concentrations.</title>
        <authorList>
            <person name="Probst A.J."/>
            <person name="Castelle C.J."/>
            <person name="Singh A."/>
            <person name="Brown C.T."/>
            <person name="Anantharaman K."/>
            <person name="Sharon I."/>
            <person name="Hug L.A."/>
            <person name="Burstein D."/>
            <person name="Emerson J.B."/>
            <person name="Thomas B.C."/>
            <person name="Banfield J.F."/>
        </authorList>
    </citation>
    <scope>NUCLEOTIDE SEQUENCE [LARGE SCALE GENOMIC DNA]</scope>
    <source>
        <strain evidence="3">CG2_30_33_13</strain>
    </source>
</reference>
<keyword evidence="2" id="KW-0862">Zinc</keyword>
<dbReference type="Proteomes" id="UP000228560">
    <property type="component" value="Unassembled WGS sequence"/>
</dbReference>
<dbReference type="Gene3D" id="2.60.120.10">
    <property type="entry name" value="Jelly Rolls"/>
    <property type="match status" value="2"/>
</dbReference>
<evidence type="ECO:0000313" key="8">
    <source>
        <dbReference type="Proteomes" id="UP000231493"/>
    </source>
</evidence>
<gene>
    <name evidence="3" type="ORF">AUK42_07140</name>
    <name evidence="5" type="ORF">CO097_05270</name>
    <name evidence="4" type="ORF">COZ58_01855</name>
</gene>
<dbReference type="PANTHER" id="PTHR42742">
    <property type="entry name" value="TRANSCRIPTIONAL REPRESSOR MPRA"/>
    <property type="match status" value="1"/>
</dbReference>
<dbReference type="InterPro" id="IPR051804">
    <property type="entry name" value="Carb_Metab_Reg_Kinase/Isom"/>
</dbReference>
<proteinExistence type="predicted"/>
<dbReference type="InterPro" id="IPR011051">
    <property type="entry name" value="RmlC_Cupin_sf"/>
</dbReference>
<dbReference type="AlphaFoldDB" id="A0A1J5G499"/>
<evidence type="ECO:0000313" key="7">
    <source>
        <dbReference type="Proteomes" id="UP000228560"/>
    </source>
</evidence>
<accession>A0A2M8CBH5</accession>
<dbReference type="EMBL" id="PFTV01000126">
    <property type="protein sequence ID" value="PJB56414.1"/>
    <property type="molecule type" value="Genomic_DNA"/>
</dbReference>
<dbReference type="EMBL" id="PFIP01000030">
    <property type="protein sequence ID" value="PIX34975.1"/>
    <property type="molecule type" value="Genomic_DNA"/>
</dbReference>
<keyword evidence="1" id="KW-0479">Metal-binding</keyword>
<dbReference type="STRING" id="1805029.AUK42_07140"/>
<evidence type="ECO:0000313" key="4">
    <source>
        <dbReference type="EMBL" id="PIX34975.1"/>
    </source>
</evidence>
<dbReference type="Proteomes" id="UP000231493">
    <property type="component" value="Unassembled WGS sequence"/>
</dbReference>
<reference evidence="4" key="2">
    <citation type="submission" date="2017-09" db="EMBL/GenBank/DDBJ databases">
        <title>Depth-based differentiation of microbial function through sediment-hosted aquifers and enrichment of novel symbionts in the deep terrestrial subsurface.</title>
        <authorList>
            <person name="Probst A.J."/>
            <person name="Ladd B."/>
            <person name="Jarett J.K."/>
            <person name="Geller-Mcgrath D.E."/>
            <person name="Sieber C.M.K."/>
            <person name="Emerson J.B."/>
            <person name="Anantharaman K."/>
            <person name="Thomas B.C."/>
            <person name="Malmstrom R."/>
            <person name="Stieglmeier M."/>
            <person name="Klingl A."/>
            <person name="Woyke T."/>
            <person name="Ryan C.M."/>
            <person name="Banfield J.F."/>
        </authorList>
    </citation>
    <scope>NUCLEOTIDE SEQUENCE</scope>
    <source>
        <strain evidence="4">CG_4_8_14_3_um_filter_34_18</strain>
    </source>
</reference>
<dbReference type="EMBL" id="MNYY01000142">
    <property type="protein sequence ID" value="OIP67164.1"/>
    <property type="molecule type" value="Genomic_DNA"/>
</dbReference>
<accession>A0A2M7KA31</accession>
<dbReference type="Proteomes" id="UP000182763">
    <property type="component" value="Unassembled WGS sequence"/>
</dbReference>
<organism evidence="3 6">
    <name type="scientific">Candidatus Infernicultor aquiphilus</name>
    <dbReference type="NCBI Taxonomy" id="1805029"/>
    <lineage>
        <taxon>Bacteria</taxon>
        <taxon>Pseudomonadati</taxon>
        <taxon>Atribacterota</taxon>
        <taxon>Candidatus Phoenicimicrobiia</taxon>
        <taxon>Candidatus Pheonicimicrobiales</taxon>
        <taxon>Candidatus Phoenicimicrobiaceae</taxon>
        <taxon>Candidatus Infernicultor</taxon>
    </lineage>
</organism>
<evidence type="ECO:0008006" key="9">
    <source>
        <dbReference type="Google" id="ProtNLM"/>
    </source>
</evidence>
<sequence>MKKSDLGIIQVLPTRVFRIYRGGHLLEKFRGIKNPEDSDYPEDWILSTVRAMQPYGISDESISKIKTIKGIDNLEMLLKHFPEDILGKDYVKKYGNFLNLLVKLLDSSIRLPLQAHPSKIFSRKYLNSNFGKAEAWYILATRKIDQENPYVFIGFKPGINKDIMRKMVEEQDIKRMLSFMHKIEVKSGDAIFVAPGTPHAIGEGVFMVETQEPTDFTLSIEKKIGVHILKEKDCHLGLGWDKSLDIFDYQGYSLAEIKERYHMKKEILISIRGGKLYRLNGGEYMKSCFEMMLMEEVKDIEISFEGRFASLVITRGEGMISTNVGDFKVKEGETYMLPASIDMHRYVATKSSLDIIISLPPIFSSI</sequence>